<keyword evidence="5" id="KW-1185">Reference proteome</keyword>
<keyword evidence="1" id="KW-0732">Signal</keyword>
<dbReference type="SUPFAM" id="SSF63829">
    <property type="entry name" value="Calcium-dependent phosphotriesterase"/>
    <property type="match status" value="1"/>
</dbReference>
<dbReference type="Gene3D" id="2.80.10.50">
    <property type="match status" value="1"/>
</dbReference>
<proteinExistence type="predicted"/>
<organism evidence="3 6">
    <name type="scientific">Chryseobacterium culicis</name>
    <dbReference type="NCBI Taxonomy" id="680127"/>
    <lineage>
        <taxon>Bacteria</taxon>
        <taxon>Pseudomonadati</taxon>
        <taxon>Bacteroidota</taxon>
        <taxon>Flavobacteriia</taxon>
        <taxon>Flavobacteriales</taxon>
        <taxon>Weeksellaceae</taxon>
        <taxon>Chryseobacterium group</taxon>
        <taxon>Chryseobacterium</taxon>
    </lineage>
</organism>
<gene>
    <name evidence="3" type="ORF">CQ022_19665</name>
    <name evidence="4" type="ORF">CQ033_18570</name>
</gene>
<accession>A0A2S9CN03</accession>
<name>A0A2S9CN03_CHRCI</name>
<evidence type="ECO:0000313" key="4">
    <source>
        <dbReference type="EMBL" id="PRB88542.1"/>
    </source>
</evidence>
<reference evidence="5 6" key="1">
    <citation type="submission" date="2017-09" db="EMBL/GenBank/DDBJ databases">
        <title>Genomic, metabolic, and phenotypic characteristics of bacterial isolates from the natural microbiome of the model nematode Caenorhabditis elegans.</title>
        <authorList>
            <person name="Zimmermann J."/>
            <person name="Obeng N."/>
            <person name="Yang W."/>
            <person name="Obeng O."/>
            <person name="Kissoyan K."/>
            <person name="Pees B."/>
            <person name="Dirksen P."/>
            <person name="Hoppner M."/>
            <person name="Franke A."/>
            <person name="Rosenstiel P."/>
            <person name="Leippe M."/>
            <person name="Dierking K."/>
            <person name="Kaleta C."/>
            <person name="Schulenburg H."/>
        </authorList>
    </citation>
    <scope>NUCLEOTIDE SEQUENCE [LARGE SCALE GENOMIC DNA]</scope>
    <source>
        <strain evidence="3 6">MYb25</strain>
        <strain evidence="4 5">MYb44</strain>
    </source>
</reference>
<protein>
    <recommendedName>
        <fullName evidence="2">Secretion system C-terminal sorting domain-containing protein</fullName>
    </recommendedName>
</protein>
<dbReference type="Proteomes" id="UP000238534">
    <property type="component" value="Unassembled WGS sequence"/>
</dbReference>
<dbReference type="InterPro" id="IPR026444">
    <property type="entry name" value="Secre_tail"/>
</dbReference>
<dbReference type="AlphaFoldDB" id="A0A2S9CN03"/>
<evidence type="ECO:0000313" key="6">
    <source>
        <dbReference type="Proteomes" id="UP000238534"/>
    </source>
</evidence>
<sequence>MENAIVNIGLVAAVRVKIIFAKKINMTKKLFYVSFLFSSFLSNAQMLDATFSTYGINFYNPSTTWDKSGDIFVEQDNSAIVLGNIGPGAKRAIYKVDPNGNLDTSFGNAGIKITQNQSSHYKIIKLSSGKYLTVGNVGYMYSQNFFIERFNMDGTLDSTFGNGGRLAVDMGYPATVETIDVAYNAVELSDGKIIVCGGAEYGYPKRRACLLRLNQDGTVDTSFGTNGKFYFTINTGLSQERVSAMSIFAVNNKLIVAGIGRITDTSEATNGSNDIFVVRLNLDGTYDTTFGNSGKLIFNLGNLLEFGNMVQDTSGNFYITGSATVNNIRETWVAKINPEGQFVNNFGNNGVAKRKVVNIPDAGSENSNSILLGNNGLYVGGTFFFAGNYYENDWMFMTKFNFDGTPDLSFGTNGLFRLPTYNSLRRISAMKFDNNKRILISGDSSHNDRQFALARIVLNNETLNTAETGKKEVPSFYPNPVTDFLYIDLGTESRLENIALYSMEGQLVKNLEHTRQDGKIKIDLKSQLSGTYLLRLKYDKKEQIIKVIKK</sequence>
<dbReference type="Pfam" id="PF18962">
    <property type="entry name" value="Por_Secre_tail"/>
    <property type="match status" value="1"/>
</dbReference>
<evidence type="ECO:0000313" key="5">
    <source>
        <dbReference type="Proteomes" id="UP000238325"/>
    </source>
</evidence>
<dbReference type="EMBL" id="PCPP01000004">
    <property type="protein sequence ID" value="PRB81887.1"/>
    <property type="molecule type" value="Genomic_DNA"/>
</dbReference>
<dbReference type="OrthoDB" id="9805017at2"/>
<dbReference type="Proteomes" id="UP000238325">
    <property type="component" value="Unassembled WGS sequence"/>
</dbReference>
<evidence type="ECO:0000259" key="2">
    <source>
        <dbReference type="Pfam" id="PF18962"/>
    </source>
</evidence>
<dbReference type="NCBIfam" id="TIGR04183">
    <property type="entry name" value="Por_Secre_tail"/>
    <property type="match status" value="1"/>
</dbReference>
<feature type="domain" description="Secretion system C-terminal sorting" evidence="2">
    <location>
        <begin position="477"/>
        <end position="548"/>
    </location>
</feature>
<evidence type="ECO:0000313" key="3">
    <source>
        <dbReference type="EMBL" id="PRB81887.1"/>
    </source>
</evidence>
<dbReference type="Pfam" id="PF17164">
    <property type="entry name" value="DUF5122"/>
    <property type="match status" value="3"/>
</dbReference>
<comment type="caution">
    <text evidence="3">The sequence shown here is derived from an EMBL/GenBank/DDBJ whole genome shotgun (WGS) entry which is preliminary data.</text>
</comment>
<dbReference type="EMBL" id="PCPH01000005">
    <property type="protein sequence ID" value="PRB88542.1"/>
    <property type="molecule type" value="Genomic_DNA"/>
</dbReference>
<evidence type="ECO:0000256" key="1">
    <source>
        <dbReference type="ARBA" id="ARBA00022729"/>
    </source>
</evidence>
<dbReference type="InterPro" id="IPR013431">
    <property type="entry name" value="Delta_60_rpt"/>
</dbReference>
<dbReference type="NCBIfam" id="TIGR02608">
    <property type="entry name" value="delta_60_rpt"/>
    <property type="match status" value="4"/>
</dbReference>